<dbReference type="EMBL" id="FCOM02000008">
    <property type="protein sequence ID" value="SAL52252.1"/>
    <property type="molecule type" value="Genomic_DNA"/>
</dbReference>
<protein>
    <submittedName>
        <fullName evidence="1">Rhs element Vgr protein</fullName>
    </submittedName>
</protein>
<name>A0A158I6M0_9BURK</name>
<dbReference type="AlphaFoldDB" id="A0A158I6M0"/>
<keyword evidence="2" id="KW-1185">Reference proteome</keyword>
<accession>A0A158I6M0</accession>
<dbReference type="CDD" id="cd14744">
    <property type="entry name" value="PAAR_CT_2"/>
    <property type="match status" value="1"/>
</dbReference>
<gene>
    <name evidence="1" type="ORF">AWB74_02389</name>
</gene>
<dbReference type="Proteomes" id="UP000055019">
    <property type="component" value="Unassembled WGS sequence"/>
</dbReference>
<proteinExistence type="predicted"/>
<sequence>MGIHYAIVEGDPLDNGNGGRVIGGADHCTITDGQGRVRRQTHAGHLAWCGVCKSHGPIREAAPITRSLRGYDVRLGAYEAVDGDIVICKCPRPPRVVAVYARTVMYIDDSGHAPVPTYAATSQETPRRAYDEQFTLCDAAGKPMSETFYTVCLSSGEMVHGVTDSSGRTERHATSGAQGIRLYLGHRETAE</sequence>
<reference evidence="1" key="1">
    <citation type="submission" date="2016-01" db="EMBL/GenBank/DDBJ databases">
        <authorList>
            <person name="Peeters C."/>
        </authorList>
    </citation>
    <scope>NUCLEOTIDE SEQUENCE [LARGE SCALE GENOMIC DNA]</scope>
    <source>
        <strain evidence="1">LMG 29317</strain>
    </source>
</reference>
<comment type="caution">
    <text evidence="1">The sequence shown here is derived from an EMBL/GenBank/DDBJ whole genome shotgun (WGS) entry which is preliminary data.</text>
</comment>
<evidence type="ECO:0000313" key="2">
    <source>
        <dbReference type="Proteomes" id="UP000055019"/>
    </source>
</evidence>
<dbReference type="RefSeq" id="WP_143749203.1">
    <property type="nucleotide sequence ID" value="NZ_FCOM02000008.1"/>
</dbReference>
<evidence type="ECO:0000313" key="1">
    <source>
        <dbReference type="EMBL" id="SAL52252.1"/>
    </source>
</evidence>
<dbReference type="OrthoDB" id="8594232at2"/>
<organism evidence="1 2">
    <name type="scientific">Caballeronia arvi</name>
    <dbReference type="NCBI Taxonomy" id="1777135"/>
    <lineage>
        <taxon>Bacteria</taxon>
        <taxon>Pseudomonadati</taxon>
        <taxon>Pseudomonadota</taxon>
        <taxon>Betaproteobacteria</taxon>
        <taxon>Burkholderiales</taxon>
        <taxon>Burkholderiaceae</taxon>
        <taxon>Caballeronia</taxon>
    </lineage>
</organism>